<organism evidence="1 2">
    <name type="scientific">Campylobacter hyointestinalis subsp. hyointestinalis</name>
    <dbReference type="NCBI Taxonomy" id="91352"/>
    <lineage>
        <taxon>Bacteria</taxon>
        <taxon>Pseudomonadati</taxon>
        <taxon>Campylobacterota</taxon>
        <taxon>Epsilonproteobacteria</taxon>
        <taxon>Campylobacterales</taxon>
        <taxon>Campylobacteraceae</taxon>
        <taxon>Campylobacter</taxon>
    </lineage>
</organism>
<name>A0A9W5AMB4_CAMHY</name>
<accession>A0A9W5AMB4</accession>
<proteinExistence type="predicted"/>
<dbReference type="AlphaFoldDB" id="A0A9W5AMB4"/>
<reference evidence="1 2" key="1">
    <citation type="submission" date="2015-11" db="EMBL/GenBank/DDBJ databases">
        <authorList>
            <consortium name="Pathogen Informatics"/>
        </authorList>
    </citation>
    <scope>NUCLEOTIDE SEQUENCE [LARGE SCALE GENOMIC DNA]</scope>
    <source>
        <strain evidence="1 2">006A-0191</strain>
    </source>
</reference>
<evidence type="ECO:0000313" key="1">
    <source>
        <dbReference type="EMBL" id="CUU68836.1"/>
    </source>
</evidence>
<sequence>MNTLEDLKLYLDIKYKVELKNLDIFKNIKK</sequence>
<gene>
    <name evidence="1" type="ORF">ERS739220_00103</name>
</gene>
<evidence type="ECO:0000313" key="2">
    <source>
        <dbReference type="Proteomes" id="UP000052257"/>
    </source>
</evidence>
<dbReference type="EMBL" id="FAUW01000001">
    <property type="protein sequence ID" value="CUU68836.1"/>
    <property type="molecule type" value="Genomic_DNA"/>
</dbReference>
<protein>
    <submittedName>
        <fullName evidence="1">Uncharacterized protein</fullName>
    </submittedName>
</protein>
<comment type="caution">
    <text evidence="1">The sequence shown here is derived from an EMBL/GenBank/DDBJ whole genome shotgun (WGS) entry which is preliminary data.</text>
</comment>
<dbReference type="Proteomes" id="UP000052257">
    <property type="component" value="Unassembled WGS sequence"/>
</dbReference>